<protein>
    <recommendedName>
        <fullName evidence="3">N-formylglutamate amidohydrolase</fullName>
    </recommendedName>
</protein>
<dbReference type="Pfam" id="PF05013">
    <property type="entry name" value="FGase"/>
    <property type="match status" value="1"/>
</dbReference>
<dbReference type="Proteomes" id="UP000249590">
    <property type="component" value="Unassembled WGS sequence"/>
</dbReference>
<name>A0A8B2NYL0_9HYPH</name>
<dbReference type="Gene3D" id="3.40.630.40">
    <property type="entry name" value="Zn-dependent exopeptidases"/>
    <property type="match status" value="1"/>
</dbReference>
<reference evidence="1 2" key="1">
    <citation type="submission" date="2018-05" db="EMBL/GenBank/DDBJ databases">
        <title>Acuticoccus sediminis sp. nov., isolated from deep-sea sediment of Indian Ocean.</title>
        <authorList>
            <person name="Liu X."/>
            <person name="Lai Q."/>
            <person name="Du Y."/>
            <person name="Sun F."/>
            <person name="Zhang X."/>
            <person name="Wang S."/>
            <person name="Shao Z."/>
        </authorList>
    </citation>
    <scope>NUCLEOTIDE SEQUENCE [LARGE SCALE GENOMIC DNA]</scope>
    <source>
        <strain evidence="1 2">PTG4-2</strain>
    </source>
</reference>
<evidence type="ECO:0000313" key="2">
    <source>
        <dbReference type="Proteomes" id="UP000249590"/>
    </source>
</evidence>
<dbReference type="SUPFAM" id="SSF53187">
    <property type="entry name" value="Zn-dependent exopeptidases"/>
    <property type="match status" value="1"/>
</dbReference>
<comment type="caution">
    <text evidence="1">The sequence shown here is derived from an EMBL/GenBank/DDBJ whole genome shotgun (WGS) entry which is preliminary data.</text>
</comment>
<dbReference type="EMBL" id="QHHQ01000001">
    <property type="protein sequence ID" value="RAI04463.1"/>
    <property type="molecule type" value="Genomic_DNA"/>
</dbReference>
<accession>A0A8B2NYL0</accession>
<gene>
    <name evidence="1" type="ORF">DLJ53_02360</name>
</gene>
<dbReference type="AlphaFoldDB" id="A0A8B2NYL0"/>
<proteinExistence type="predicted"/>
<evidence type="ECO:0008006" key="3">
    <source>
        <dbReference type="Google" id="ProtNLM"/>
    </source>
</evidence>
<dbReference type="InterPro" id="IPR007709">
    <property type="entry name" value="N-FG_amidohydro"/>
</dbReference>
<keyword evidence="2" id="KW-1185">Reference proteome</keyword>
<evidence type="ECO:0000313" key="1">
    <source>
        <dbReference type="EMBL" id="RAI04463.1"/>
    </source>
</evidence>
<organism evidence="1 2">
    <name type="scientific">Acuticoccus sediminis</name>
    <dbReference type="NCBI Taxonomy" id="2184697"/>
    <lineage>
        <taxon>Bacteria</taxon>
        <taxon>Pseudomonadati</taxon>
        <taxon>Pseudomonadota</taxon>
        <taxon>Alphaproteobacteria</taxon>
        <taxon>Hyphomicrobiales</taxon>
        <taxon>Amorphaceae</taxon>
        <taxon>Acuticoccus</taxon>
    </lineage>
</organism>
<sequence>MKAEWPKETIPELPVKTPSATTAVTNTHIWMAIRSPERPRTAHSPTATAVRATTIRTVCPISRARRRRGRSARAVAAMIPRHRFKWKESLHLVCCQTKRSFRGMAFASPRAVCHRYKMTLSGTTLPSPLDPGGPRWEGGCLGPEDPPPVMRLREGAATRILLTCDHAGHRVPSNVALGVGEQDLCRHIGYDIGALAVAERLSGALDAELIAQRYSRLVIDCNRPPHAPDAMPRRVDGTTVPGNAAITPSGAAARVAEIFMPYHAAIEASLDRRAARGEATVLVAVHSFTPQHRDYPGARPWPITFLYNRQPALSLALAAILAERGVNAGLNVPYEVDDASDYAIPVHAERRGIVSTLVEVRQDTIGDAEGVAAAAALLAGIIPLALDRIATP</sequence>